<dbReference type="Proteomes" id="UP001172159">
    <property type="component" value="Unassembled WGS sequence"/>
</dbReference>
<organism evidence="2 3">
    <name type="scientific">Apiosordaria backusii</name>
    <dbReference type="NCBI Taxonomy" id="314023"/>
    <lineage>
        <taxon>Eukaryota</taxon>
        <taxon>Fungi</taxon>
        <taxon>Dikarya</taxon>
        <taxon>Ascomycota</taxon>
        <taxon>Pezizomycotina</taxon>
        <taxon>Sordariomycetes</taxon>
        <taxon>Sordariomycetidae</taxon>
        <taxon>Sordariales</taxon>
        <taxon>Lasiosphaeriaceae</taxon>
        <taxon>Apiosordaria</taxon>
    </lineage>
</organism>
<name>A0AA40ENC2_9PEZI</name>
<gene>
    <name evidence="2" type="ORF">B0T21DRAFT_131221</name>
</gene>
<dbReference type="AlphaFoldDB" id="A0AA40ENC2"/>
<evidence type="ECO:0000256" key="1">
    <source>
        <dbReference type="SAM" id="MobiDB-lite"/>
    </source>
</evidence>
<evidence type="ECO:0000313" key="2">
    <source>
        <dbReference type="EMBL" id="KAK0742466.1"/>
    </source>
</evidence>
<feature type="compositionally biased region" description="Basic and acidic residues" evidence="1">
    <location>
        <begin position="110"/>
        <end position="119"/>
    </location>
</feature>
<comment type="caution">
    <text evidence="2">The sequence shown here is derived from an EMBL/GenBank/DDBJ whole genome shotgun (WGS) entry which is preliminary data.</text>
</comment>
<feature type="compositionally biased region" description="Acidic residues" evidence="1">
    <location>
        <begin position="371"/>
        <end position="382"/>
    </location>
</feature>
<feature type="compositionally biased region" description="Acidic residues" evidence="1">
    <location>
        <begin position="416"/>
        <end position="433"/>
    </location>
</feature>
<feature type="compositionally biased region" description="Basic and acidic residues" evidence="1">
    <location>
        <begin position="235"/>
        <end position="244"/>
    </location>
</feature>
<dbReference type="EMBL" id="JAUKTV010000003">
    <property type="protein sequence ID" value="KAK0742466.1"/>
    <property type="molecule type" value="Genomic_DNA"/>
</dbReference>
<sequence length="462" mass="49601">MPLHKSYSDVNKSASKRPQWQRSRSHPNPAPPKPALPVSTKTKSKLKAFQFDSKDSESAAESDSTVDFPKKDEADGSVPRKAPQSSPLLGDTPTAAAKVDQEDSPSERLLWSHDLDPHKLGFSPILFRHGRKRRARSSSPVSSPITKGTASAAGLKKPGQALGTPRGDPTTDLWGRYHISGADASPSGLTNPLLTELMVSSSPRPSKDGSAPGSGRPLRKAVSLGSNWPKKRKLGRSEETEDASRTSALSQSKSSMVSAILKTVDGELSRSFEVQVPKLSPGRSQTVENSASRSPSRDPPPSSPLAQKLSRVAPDAAPARSKTSSDYGDDDFDDDTLMELAATILPAQDNPTLVFPAEETPHTKTETRPTDDDEFDDFDDDLFDGAEDLVTQIEAQHASQSQMPAQQQTQPVFDDGGGDDGDAYGDDFDDADFDDADFDAMELAATQAASLQSLPTHVRTIQ</sequence>
<feature type="compositionally biased region" description="Polar residues" evidence="1">
    <location>
        <begin position="245"/>
        <end position="256"/>
    </location>
</feature>
<feature type="compositionally biased region" description="Low complexity" evidence="1">
    <location>
        <begin position="395"/>
        <end position="414"/>
    </location>
</feature>
<feature type="compositionally biased region" description="Acidic residues" evidence="1">
    <location>
        <begin position="327"/>
        <end position="337"/>
    </location>
</feature>
<proteinExistence type="predicted"/>
<reference evidence="2" key="1">
    <citation type="submission" date="2023-06" db="EMBL/GenBank/DDBJ databases">
        <title>Genome-scale phylogeny and comparative genomics of the fungal order Sordariales.</title>
        <authorList>
            <consortium name="Lawrence Berkeley National Laboratory"/>
            <person name="Hensen N."/>
            <person name="Bonometti L."/>
            <person name="Westerberg I."/>
            <person name="Brannstrom I.O."/>
            <person name="Guillou S."/>
            <person name="Cros-Aarteil S."/>
            <person name="Calhoun S."/>
            <person name="Haridas S."/>
            <person name="Kuo A."/>
            <person name="Mondo S."/>
            <person name="Pangilinan J."/>
            <person name="Riley R."/>
            <person name="Labutti K."/>
            <person name="Andreopoulos B."/>
            <person name="Lipzen A."/>
            <person name="Chen C."/>
            <person name="Yanf M."/>
            <person name="Daum C."/>
            <person name="Ng V."/>
            <person name="Clum A."/>
            <person name="Steindorff A."/>
            <person name="Ohm R."/>
            <person name="Martin F."/>
            <person name="Silar P."/>
            <person name="Natvig D."/>
            <person name="Lalanne C."/>
            <person name="Gautier V."/>
            <person name="Ament-Velasquez S.L."/>
            <person name="Kruys A."/>
            <person name="Hutchinson M.I."/>
            <person name="Powell A.J."/>
            <person name="Barry K."/>
            <person name="Miller A.N."/>
            <person name="Grigoriev I.V."/>
            <person name="Debuchy R."/>
            <person name="Gladieux P."/>
            <person name="Thoren M.H."/>
            <person name="Johannesson H."/>
        </authorList>
    </citation>
    <scope>NUCLEOTIDE SEQUENCE</scope>
    <source>
        <strain evidence="2">CBS 540.89</strain>
    </source>
</reference>
<feature type="compositionally biased region" description="Polar residues" evidence="1">
    <location>
        <begin position="8"/>
        <end position="22"/>
    </location>
</feature>
<feature type="compositionally biased region" description="Basic and acidic residues" evidence="1">
    <location>
        <begin position="359"/>
        <end position="370"/>
    </location>
</feature>
<accession>A0AA40ENC2</accession>
<protein>
    <submittedName>
        <fullName evidence="2">Uncharacterized protein</fullName>
    </submittedName>
</protein>
<feature type="region of interest" description="Disordered" evidence="1">
    <location>
        <begin position="1"/>
        <end position="256"/>
    </location>
</feature>
<keyword evidence="3" id="KW-1185">Reference proteome</keyword>
<evidence type="ECO:0000313" key="3">
    <source>
        <dbReference type="Proteomes" id="UP001172159"/>
    </source>
</evidence>
<feature type="region of interest" description="Disordered" evidence="1">
    <location>
        <begin position="395"/>
        <end position="433"/>
    </location>
</feature>
<feature type="compositionally biased region" description="Polar residues" evidence="1">
    <location>
        <begin position="187"/>
        <end position="204"/>
    </location>
</feature>
<feature type="region of interest" description="Disordered" evidence="1">
    <location>
        <begin position="272"/>
        <end position="382"/>
    </location>
</feature>
<feature type="compositionally biased region" description="Polar residues" evidence="1">
    <location>
        <begin position="282"/>
        <end position="291"/>
    </location>
</feature>